<evidence type="ECO:0000313" key="2">
    <source>
        <dbReference type="EMBL" id="EJW03199.1"/>
    </source>
</evidence>
<keyword evidence="1" id="KW-1133">Transmembrane helix</keyword>
<dbReference type="EMBL" id="AFBI03000043">
    <property type="protein sequence ID" value="EJW03199.1"/>
    <property type="molecule type" value="Genomic_DNA"/>
</dbReference>
<organism evidence="2 3">
    <name type="scientific">Edhazardia aedis (strain USNM 41457)</name>
    <name type="common">Microsporidian parasite</name>
    <dbReference type="NCBI Taxonomy" id="1003232"/>
    <lineage>
        <taxon>Eukaryota</taxon>
        <taxon>Fungi</taxon>
        <taxon>Fungi incertae sedis</taxon>
        <taxon>Microsporidia</taxon>
        <taxon>Edhazardia</taxon>
    </lineage>
</organism>
<proteinExistence type="predicted"/>
<keyword evidence="1" id="KW-0812">Transmembrane</keyword>
<dbReference type="Proteomes" id="UP000003163">
    <property type="component" value="Unassembled WGS sequence"/>
</dbReference>
<accession>J9D6Q4</accession>
<dbReference type="OrthoDB" id="2192066at2759"/>
<reference evidence="2 3" key="1">
    <citation type="submission" date="2011-08" db="EMBL/GenBank/DDBJ databases">
        <authorList>
            <person name="Liu Z.J."/>
            <person name="Shi F.L."/>
            <person name="Lu J.Q."/>
            <person name="Li M."/>
            <person name="Wang Z.L."/>
        </authorList>
    </citation>
    <scope>NUCLEOTIDE SEQUENCE [LARGE SCALE GENOMIC DNA]</scope>
    <source>
        <strain evidence="2 3">USNM 41457</strain>
    </source>
</reference>
<evidence type="ECO:0000313" key="3">
    <source>
        <dbReference type="Proteomes" id="UP000003163"/>
    </source>
</evidence>
<name>J9D6Q4_EDHAE</name>
<dbReference type="HOGENOM" id="CLU_1427960_0_0_1"/>
<dbReference type="VEuPathDB" id="MicrosporidiaDB:EDEG_02452"/>
<dbReference type="InParanoid" id="J9D6Q4"/>
<comment type="caution">
    <text evidence="2">The sequence shown here is derived from an EMBL/GenBank/DDBJ whole genome shotgun (WGS) entry which is preliminary data.</text>
</comment>
<feature type="transmembrane region" description="Helical" evidence="1">
    <location>
        <begin position="7"/>
        <end position="28"/>
    </location>
</feature>
<gene>
    <name evidence="2" type="ORF">EDEG_02452</name>
</gene>
<sequence length="190" mass="22374">MKATQKINNFISISLFSISIALFLYAWFVKYPPVKDVDMFKVTKETYQTRTYFKARDKNIKLEITPSLLSRKIFKITLYNISPHYFIMTFDDNLLGLVSIDRLVGFLSQDIDESRYITQSMWNYIKIAELSRIGPLPPIKFESTHFGLKVNGVLNTDIHDNAFKFLKRCIDSQTYLYTEEPKEKEREIEL</sequence>
<evidence type="ECO:0000256" key="1">
    <source>
        <dbReference type="SAM" id="Phobius"/>
    </source>
</evidence>
<dbReference type="AlphaFoldDB" id="J9D6Q4"/>
<keyword evidence="1" id="KW-0472">Membrane</keyword>
<protein>
    <submittedName>
        <fullName evidence="2">Uncharacterized protein</fullName>
    </submittedName>
</protein>
<keyword evidence="3" id="KW-1185">Reference proteome</keyword>
<reference evidence="3" key="2">
    <citation type="submission" date="2015-07" db="EMBL/GenBank/DDBJ databases">
        <title>Contrasting host-pathogen interactions and genome evolution in two generalist and specialist microsporidian pathogens of mosquitoes.</title>
        <authorList>
            <consortium name="The Broad Institute Genomics Platform"/>
            <consortium name="The Broad Institute Genome Sequencing Center for Infectious Disease"/>
            <person name="Cuomo C.A."/>
            <person name="Sanscrainte N.D."/>
            <person name="Goldberg J.M."/>
            <person name="Heiman D."/>
            <person name="Young S."/>
            <person name="Zeng Q."/>
            <person name="Becnel J.J."/>
            <person name="Birren B.W."/>
        </authorList>
    </citation>
    <scope>NUCLEOTIDE SEQUENCE [LARGE SCALE GENOMIC DNA]</scope>
    <source>
        <strain evidence="3">USNM 41457</strain>
    </source>
</reference>